<dbReference type="AlphaFoldDB" id="A0A2H0YSP5"/>
<dbReference type="InterPro" id="IPR004805">
    <property type="entry name" value="DnaE2/DnaE/PolC"/>
</dbReference>
<protein>
    <recommendedName>
        <fullName evidence="1">DNA polymerase III alpha subunit finger domain-containing protein</fullName>
    </recommendedName>
</protein>
<dbReference type="Proteomes" id="UP000228711">
    <property type="component" value="Unassembled WGS sequence"/>
</dbReference>
<proteinExistence type="predicted"/>
<evidence type="ECO:0000313" key="2">
    <source>
        <dbReference type="EMBL" id="PIS41521.1"/>
    </source>
</evidence>
<dbReference type="GO" id="GO:0006260">
    <property type="term" value="P:DNA replication"/>
    <property type="evidence" value="ECO:0007669"/>
    <property type="project" value="InterPro"/>
</dbReference>
<dbReference type="PANTHER" id="PTHR32294">
    <property type="entry name" value="DNA POLYMERASE III SUBUNIT ALPHA"/>
    <property type="match status" value="1"/>
</dbReference>
<feature type="domain" description="DNA polymerase III alpha subunit finger" evidence="1">
    <location>
        <begin position="2"/>
        <end position="73"/>
    </location>
</feature>
<dbReference type="Pfam" id="PF17657">
    <property type="entry name" value="DNA_pol3_finger"/>
    <property type="match status" value="1"/>
</dbReference>
<accession>A0A2H0YSP5</accession>
<name>A0A2H0YSP5_9BACT</name>
<reference evidence="3" key="1">
    <citation type="submission" date="2017-09" db="EMBL/GenBank/DDBJ databases">
        <title>Depth-based differentiation of microbial function through sediment-hosted aquifers and enrichment of novel symbionts in the deep terrestrial subsurface.</title>
        <authorList>
            <person name="Probst A.J."/>
            <person name="Ladd B."/>
            <person name="Jarett J.K."/>
            <person name="Geller-Mcgrath D.E."/>
            <person name="Sieber C.M.K."/>
            <person name="Emerson J.B."/>
            <person name="Anantharaman K."/>
            <person name="Thomas B.C."/>
            <person name="Malmstrom R."/>
            <person name="Stieglmeier M."/>
            <person name="Klingl A."/>
            <person name="Woyke T."/>
            <person name="Ryan C.M."/>
            <person name="Banfield J.F."/>
        </authorList>
    </citation>
    <scope>NUCLEOTIDE SEQUENCE [LARGE SCALE GENOMIC DNA]</scope>
</reference>
<dbReference type="GO" id="GO:0008408">
    <property type="term" value="F:3'-5' exonuclease activity"/>
    <property type="evidence" value="ECO:0007669"/>
    <property type="project" value="InterPro"/>
</dbReference>
<gene>
    <name evidence="2" type="ORF">COT25_02710</name>
</gene>
<dbReference type="PANTHER" id="PTHR32294:SF0">
    <property type="entry name" value="DNA POLYMERASE III SUBUNIT ALPHA"/>
    <property type="match status" value="1"/>
</dbReference>
<evidence type="ECO:0000259" key="1">
    <source>
        <dbReference type="Pfam" id="PF17657"/>
    </source>
</evidence>
<evidence type="ECO:0000313" key="3">
    <source>
        <dbReference type="Proteomes" id="UP000228711"/>
    </source>
</evidence>
<dbReference type="InterPro" id="IPR040982">
    <property type="entry name" value="DNA_pol3_finger"/>
</dbReference>
<feature type="non-terminal residue" evidence="2">
    <location>
        <position position="1"/>
    </location>
</feature>
<feature type="non-terminal residue" evidence="2">
    <location>
        <position position="73"/>
    </location>
</feature>
<sequence>QAADTTGIFQLESSGMRRYLKELCPSEIEDIIAMIALYRPGPMEFIPQYINRKFKRERINYLHPKLEPLLNKT</sequence>
<comment type="caution">
    <text evidence="2">The sequence shown here is derived from an EMBL/GenBank/DDBJ whole genome shotgun (WGS) entry which is preliminary data.</text>
</comment>
<dbReference type="EMBL" id="PEXV01000089">
    <property type="protein sequence ID" value="PIS41521.1"/>
    <property type="molecule type" value="Genomic_DNA"/>
</dbReference>
<organism evidence="2 3">
    <name type="scientific">Candidatus Kerfeldbacteria bacterium CG08_land_8_20_14_0_20_42_7</name>
    <dbReference type="NCBI Taxonomy" id="2014245"/>
    <lineage>
        <taxon>Bacteria</taxon>
        <taxon>Candidatus Kerfeldiibacteriota</taxon>
    </lineage>
</organism>